<keyword evidence="3" id="KW-1185">Reference proteome</keyword>
<protein>
    <submittedName>
        <fullName evidence="2">Uncharacterized protein</fullName>
    </submittedName>
</protein>
<reference evidence="2 3" key="1">
    <citation type="submission" date="2016-10" db="EMBL/GenBank/DDBJ databases">
        <authorList>
            <person name="de Groot N.N."/>
        </authorList>
    </citation>
    <scope>NUCLEOTIDE SEQUENCE [LARGE SCALE GENOMIC DNA]</scope>
    <source>
        <strain evidence="2 3">DSM 19073</strain>
    </source>
</reference>
<evidence type="ECO:0000313" key="3">
    <source>
        <dbReference type="Proteomes" id="UP000199110"/>
    </source>
</evidence>
<dbReference type="STRING" id="390807.SAMN04488095_0180"/>
<dbReference type="RefSeq" id="WP_092776060.1">
    <property type="nucleotide sequence ID" value="NZ_FORA01000001.1"/>
</dbReference>
<dbReference type="Proteomes" id="UP000199110">
    <property type="component" value="Unassembled WGS sequence"/>
</dbReference>
<accession>A0A1I3GFX2</accession>
<feature type="transmembrane region" description="Helical" evidence="1">
    <location>
        <begin position="42"/>
        <end position="68"/>
    </location>
</feature>
<feature type="transmembrane region" description="Helical" evidence="1">
    <location>
        <begin position="12"/>
        <end position="36"/>
    </location>
</feature>
<keyword evidence="1" id="KW-1133">Transmembrane helix</keyword>
<evidence type="ECO:0000313" key="2">
    <source>
        <dbReference type="EMBL" id="SFI22327.1"/>
    </source>
</evidence>
<organism evidence="2 3">
    <name type="scientific">Jannaschia pohangensis</name>
    <dbReference type="NCBI Taxonomy" id="390807"/>
    <lineage>
        <taxon>Bacteria</taxon>
        <taxon>Pseudomonadati</taxon>
        <taxon>Pseudomonadota</taxon>
        <taxon>Alphaproteobacteria</taxon>
        <taxon>Rhodobacterales</taxon>
        <taxon>Roseobacteraceae</taxon>
        <taxon>Jannaschia</taxon>
    </lineage>
</organism>
<evidence type="ECO:0000256" key="1">
    <source>
        <dbReference type="SAM" id="Phobius"/>
    </source>
</evidence>
<dbReference type="EMBL" id="FORA01000001">
    <property type="protein sequence ID" value="SFI22327.1"/>
    <property type="molecule type" value="Genomic_DNA"/>
</dbReference>
<gene>
    <name evidence="2" type="ORF">SAMN04488095_0180</name>
</gene>
<keyword evidence="1" id="KW-0812">Transmembrane</keyword>
<keyword evidence="1" id="KW-0472">Membrane</keyword>
<dbReference type="AlphaFoldDB" id="A0A1I3GFX2"/>
<sequence>MGHRIIGLMLDSLAIGICLSTFALCATCLIDLSGLAEPLNAIGPLALTLVWGHLSVFLAPFGTLFLLARMGHEPVKSRRPPL</sequence>
<proteinExistence type="predicted"/>
<name>A0A1I3GFX2_9RHOB</name>